<organism evidence="2 3">
    <name type="scientific">Ilex paraguariensis</name>
    <name type="common">yerba mate</name>
    <dbReference type="NCBI Taxonomy" id="185542"/>
    <lineage>
        <taxon>Eukaryota</taxon>
        <taxon>Viridiplantae</taxon>
        <taxon>Streptophyta</taxon>
        <taxon>Embryophyta</taxon>
        <taxon>Tracheophyta</taxon>
        <taxon>Spermatophyta</taxon>
        <taxon>Magnoliopsida</taxon>
        <taxon>eudicotyledons</taxon>
        <taxon>Gunneridae</taxon>
        <taxon>Pentapetalae</taxon>
        <taxon>asterids</taxon>
        <taxon>campanulids</taxon>
        <taxon>Aquifoliales</taxon>
        <taxon>Aquifoliaceae</taxon>
        <taxon>Ilex</taxon>
    </lineage>
</organism>
<comment type="caution">
    <text evidence="2">The sequence shown here is derived from an EMBL/GenBank/DDBJ whole genome shotgun (WGS) entry which is preliminary data.</text>
</comment>
<dbReference type="Proteomes" id="UP001642360">
    <property type="component" value="Unassembled WGS sequence"/>
</dbReference>
<name>A0ABC8TFU7_9AQUA</name>
<keyword evidence="3" id="KW-1185">Reference proteome</keyword>
<evidence type="ECO:0000313" key="3">
    <source>
        <dbReference type="Proteomes" id="UP001642360"/>
    </source>
</evidence>
<gene>
    <name evidence="2" type="ORF">ILEXP_LOCUS37695</name>
</gene>
<dbReference type="EMBL" id="CAUOFW020005057">
    <property type="protein sequence ID" value="CAK9168315.1"/>
    <property type="molecule type" value="Genomic_DNA"/>
</dbReference>
<evidence type="ECO:0000256" key="1">
    <source>
        <dbReference type="SAM" id="MobiDB-lite"/>
    </source>
</evidence>
<protein>
    <submittedName>
        <fullName evidence="2">Uncharacterized protein</fullName>
    </submittedName>
</protein>
<proteinExistence type="predicted"/>
<accession>A0ABC8TFU7</accession>
<sequence>MGVCVEKKGQKKRKGGQRERKIPRSSRSVMYKVQPAMNRFHEIRWLMRERERDRERRWMLFAQKRDGGRVFAEKRFEMDGFWHGFWKGTRHLTKKREPLLVQGFGEVTA</sequence>
<reference evidence="2 3" key="1">
    <citation type="submission" date="2024-02" db="EMBL/GenBank/DDBJ databases">
        <authorList>
            <person name="Vignale AGUSTIN F."/>
            <person name="Sosa J E."/>
            <person name="Modenutti C."/>
        </authorList>
    </citation>
    <scope>NUCLEOTIDE SEQUENCE [LARGE SCALE GENOMIC DNA]</scope>
</reference>
<feature type="region of interest" description="Disordered" evidence="1">
    <location>
        <begin position="1"/>
        <end position="26"/>
    </location>
</feature>
<evidence type="ECO:0000313" key="2">
    <source>
        <dbReference type="EMBL" id="CAK9168315.1"/>
    </source>
</evidence>
<dbReference type="AlphaFoldDB" id="A0ABC8TFU7"/>